<dbReference type="CDD" id="cd00093">
    <property type="entry name" value="HTH_XRE"/>
    <property type="match status" value="1"/>
</dbReference>
<evidence type="ECO:0000313" key="2">
    <source>
        <dbReference type="EMBL" id="KSU14941.1"/>
    </source>
</evidence>
<gene>
    <name evidence="2" type="ORF">LMG8520_0115</name>
</gene>
<sequence length="66" mass="7522">MLWLIIEEKLKEKNMSIYRLSKLSGVSTQSLSAIKLGQSKKPSFEIVVKIAEVLDIDLNQFKKKGK</sequence>
<dbReference type="Proteomes" id="UP000054230">
    <property type="component" value="Unassembled WGS sequence"/>
</dbReference>
<dbReference type="InterPro" id="IPR001387">
    <property type="entry name" value="Cro/C1-type_HTH"/>
</dbReference>
<dbReference type="GO" id="GO:0003677">
    <property type="term" value="F:DNA binding"/>
    <property type="evidence" value="ECO:0007669"/>
    <property type="project" value="InterPro"/>
</dbReference>
<feature type="domain" description="HTH cro/C1-type" evidence="1">
    <location>
        <begin position="6"/>
        <end position="61"/>
    </location>
</feature>
<reference evidence="3" key="1">
    <citation type="submission" date="2015-10" db="EMBL/GenBank/DDBJ databases">
        <title>Draft Genome Sequences of 11 Lactococcus lactis subspecies cremoris strains.</title>
        <authorList>
            <person name="Wels M."/>
            <person name="Backus L."/>
            <person name="Boekhorst J."/>
            <person name="Dijkstra A."/>
            <person name="Beerthuizen M."/>
            <person name="Kelly W."/>
            <person name="Siezen R."/>
            <person name="Bachmann H."/>
            <person name="Van Hijum S."/>
        </authorList>
    </citation>
    <scope>NUCLEOTIDE SEQUENCE [LARGE SCALE GENOMIC DNA]</scope>
    <source>
        <strain evidence="3">LMG8520</strain>
    </source>
</reference>
<organism evidence="2 3">
    <name type="scientific">Lactococcus lactis subsp. lactis</name>
    <name type="common">Streptococcus lactis</name>
    <dbReference type="NCBI Taxonomy" id="1360"/>
    <lineage>
        <taxon>Bacteria</taxon>
        <taxon>Bacillati</taxon>
        <taxon>Bacillota</taxon>
        <taxon>Bacilli</taxon>
        <taxon>Lactobacillales</taxon>
        <taxon>Streptococcaceae</taxon>
        <taxon>Lactococcus</taxon>
    </lineage>
</organism>
<evidence type="ECO:0000259" key="1">
    <source>
        <dbReference type="PROSITE" id="PS50943"/>
    </source>
</evidence>
<comment type="caution">
    <text evidence="2">The sequence shown here is derived from an EMBL/GenBank/DDBJ whole genome shotgun (WGS) entry which is preliminary data.</text>
</comment>
<accession>A0A0V8C3I7</accession>
<proteinExistence type="predicted"/>
<dbReference type="SUPFAM" id="SSF47413">
    <property type="entry name" value="lambda repressor-like DNA-binding domains"/>
    <property type="match status" value="1"/>
</dbReference>
<dbReference type="PROSITE" id="PS50943">
    <property type="entry name" value="HTH_CROC1"/>
    <property type="match status" value="1"/>
</dbReference>
<evidence type="ECO:0000313" key="3">
    <source>
        <dbReference type="Proteomes" id="UP000054230"/>
    </source>
</evidence>
<dbReference type="RefSeq" id="WP_017865014.1">
    <property type="nucleotide sequence ID" value="NZ_CP024954.1"/>
</dbReference>
<dbReference type="PATRIC" id="fig|1360.103.peg.392"/>
<name>A0A0V8C3I7_LACLL</name>
<dbReference type="AlphaFoldDB" id="A0A0V8C3I7"/>
<dbReference type="Gene3D" id="1.10.260.40">
    <property type="entry name" value="lambda repressor-like DNA-binding domains"/>
    <property type="match status" value="1"/>
</dbReference>
<protein>
    <recommendedName>
        <fullName evidence="1">HTH cro/C1-type domain-containing protein</fullName>
    </recommendedName>
</protein>
<dbReference type="EMBL" id="LKLP01000002">
    <property type="protein sequence ID" value="KSU14941.1"/>
    <property type="molecule type" value="Genomic_DNA"/>
</dbReference>
<dbReference type="Pfam" id="PF01381">
    <property type="entry name" value="HTH_3"/>
    <property type="match status" value="1"/>
</dbReference>
<dbReference type="SMART" id="SM00530">
    <property type="entry name" value="HTH_XRE"/>
    <property type="match status" value="1"/>
</dbReference>
<dbReference type="InterPro" id="IPR010982">
    <property type="entry name" value="Lambda_DNA-bd_dom_sf"/>
</dbReference>